<evidence type="ECO:0000313" key="1">
    <source>
        <dbReference type="EMBL" id="KAH9361443.1"/>
    </source>
</evidence>
<dbReference type="Gene3D" id="3.30.70.1820">
    <property type="entry name" value="L1 transposable element, RRM domain"/>
    <property type="match status" value="1"/>
</dbReference>
<dbReference type="OrthoDB" id="7481777at2759"/>
<dbReference type="AlphaFoldDB" id="A0A9J6FET3"/>
<keyword evidence="2" id="KW-1185">Reference proteome</keyword>
<protein>
    <submittedName>
        <fullName evidence="1">Uncharacterized protein</fullName>
    </submittedName>
</protein>
<dbReference type="EMBL" id="JABSTR010000001">
    <property type="protein sequence ID" value="KAH9361443.1"/>
    <property type="molecule type" value="Genomic_DNA"/>
</dbReference>
<sequence>MLRYTFLFRRKVRQNQTVDLLYDGKCCVYSCFVRPVCLARNDILVWLQAHGLTRHLSTGGRFSPVLFCLAHLLVCAGDVETSPGPEKLYQGLKIVKELIASNDKFQEEVSGKLKDLQLNGTDIKRRLSELEQSDSAINLRVDVSSVSSVLKESCDQLRKIDSKQTQRSSLVIGDLNNRIRRSHLTFRGLPERIPEKWAETEETITKFVSQNLDIQVAEIERAHRIGEWKARTTRPKVVKFLNFKYLKECMEDERHRVATCMDRGKLFTKNAINQKTS</sequence>
<reference evidence="1 2" key="1">
    <citation type="journal article" date="2020" name="Cell">
        <title>Large-Scale Comparative Analyses of Tick Genomes Elucidate Their Genetic Diversity and Vector Capacities.</title>
        <authorList>
            <consortium name="Tick Genome and Microbiome Consortium (TIGMIC)"/>
            <person name="Jia N."/>
            <person name="Wang J."/>
            <person name="Shi W."/>
            <person name="Du L."/>
            <person name="Sun Y."/>
            <person name="Zhan W."/>
            <person name="Jiang J.F."/>
            <person name="Wang Q."/>
            <person name="Zhang B."/>
            <person name="Ji P."/>
            <person name="Bell-Sakyi L."/>
            <person name="Cui X.M."/>
            <person name="Yuan T.T."/>
            <person name="Jiang B.G."/>
            <person name="Yang W.F."/>
            <person name="Lam T.T."/>
            <person name="Chang Q.C."/>
            <person name="Ding S.J."/>
            <person name="Wang X.J."/>
            <person name="Zhu J.G."/>
            <person name="Ruan X.D."/>
            <person name="Zhao L."/>
            <person name="Wei J.T."/>
            <person name="Ye R.Z."/>
            <person name="Que T.C."/>
            <person name="Du C.H."/>
            <person name="Zhou Y.H."/>
            <person name="Cheng J.X."/>
            <person name="Dai P.F."/>
            <person name="Guo W.B."/>
            <person name="Han X.H."/>
            <person name="Huang E.J."/>
            <person name="Li L.F."/>
            <person name="Wei W."/>
            <person name="Gao Y.C."/>
            <person name="Liu J.Z."/>
            <person name="Shao H.Z."/>
            <person name="Wang X."/>
            <person name="Wang C.C."/>
            <person name="Yang T.C."/>
            <person name="Huo Q.B."/>
            <person name="Li W."/>
            <person name="Chen H.Y."/>
            <person name="Chen S.E."/>
            <person name="Zhou L.G."/>
            <person name="Ni X.B."/>
            <person name="Tian J.H."/>
            <person name="Sheng Y."/>
            <person name="Liu T."/>
            <person name="Pan Y.S."/>
            <person name="Xia L.Y."/>
            <person name="Li J."/>
            <person name="Zhao F."/>
            <person name="Cao W.C."/>
        </authorList>
    </citation>
    <scope>NUCLEOTIDE SEQUENCE [LARGE SCALE GENOMIC DNA]</scope>
    <source>
        <strain evidence="1">HaeL-2018</strain>
    </source>
</reference>
<proteinExistence type="predicted"/>
<evidence type="ECO:0000313" key="2">
    <source>
        <dbReference type="Proteomes" id="UP000821853"/>
    </source>
</evidence>
<comment type="caution">
    <text evidence="1">The sequence shown here is derived from an EMBL/GenBank/DDBJ whole genome shotgun (WGS) entry which is preliminary data.</text>
</comment>
<dbReference type="Proteomes" id="UP000821853">
    <property type="component" value="Chromosome 1"/>
</dbReference>
<gene>
    <name evidence="1" type="ORF">HPB48_003883</name>
</gene>
<accession>A0A9J6FET3</accession>
<name>A0A9J6FET3_HAELO</name>
<organism evidence="1 2">
    <name type="scientific">Haemaphysalis longicornis</name>
    <name type="common">Bush tick</name>
    <dbReference type="NCBI Taxonomy" id="44386"/>
    <lineage>
        <taxon>Eukaryota</taxon>
        <taxon>Metazoa</taxon>
        <taxon>Ecdysozoa</taxon>
        <taxon>Arthropoda</taxon>
        <taxon>Chelicerata</taxon>
        <taxon>Arachnida</taxon>
        <taxon>Acari</taxon>
        <taxon>Parasitiformes</taxon>
        <taxon>Ixodida</taxon>
        <taxon>Ixodoidea</taxon>
        <taxon>Ixodidae</taxon>
        <taxon>Haemaphysalinae</taxon>
        <taxon>Haemaphysalis</taxon>
    </lineage>
</organism>
<dbReference type="VEuPathDB" id="VectorBase:HLOH_059530"/>